<reference evidence="2" key="1">
    <citation type="submission" date="2019-10" db="EMBL/GenBank/DDBJ databases">
        <authorList>
            <person name="Zhang R."/>
            <person name="Pan Y."/>
            <person name="Wang J."/>
            <person name="Ma R."/>
            <person name="Yu S."/>
        </authorList>
    </citation>
    <scope>NUCLEOTIDE SEQUENCE</scope>
    <source>
        <strain evidence="2">LA-IB0</strain>
        <tissue evidence="2">Leaf</tissue>
    </source>
</reference>
<dbReference type="Proteomes" id="UP000826271">
    <property type="component" value="Unassembled WGS sequence"/>
</dbReference>
<keyword evidence="3" id="KW-1185">Reference proteome</keyword>
<sequence>METYDHSEANSDWRDKKKEQARERRRVWDRKRRLSMSLEEKEKHLAKRRRYYQLRRQKEENDKRHLQRVKTSSRMKLEARIGNNDLVSLPVPELSVQSDGSMHDGYVNHLEEQNETGDKFEDAVSCKFPKNSGRLRINQIRHLARVLNTSVPKSDVFTKESLSVRRKRVRLVHVKRLARALNSPIQRRPSEEDSLSTTPGLENEVRPEPELIGSIVQINTPADNVAD</sequence>
<feature type="compositionally biased region" description="Polar residues" evidence="1">
    <location>
        <begin position="216"/>
        <end position="227"/>
    </location>
</feature>
<feature type="region of interest" description="Disordered" evidence="1">
    <location>
        <begin position="183"/>
        <end position="227"/>
    </location>
</feature>
<gene>
    <name evidence="2" type="ORF">BUALT_Bualt03G0087900</name>
</gene>
<accession>A0AAV6XTQ4</accession>
<dbReference type="EMBL" id="WHWC01000003">
    <property type="protein sequence ID" value="KAG8385848.1"/>
    <property type="molecule type" value="Genomic_DNA"/>
</dbReference>
<feature type="compositionally biased region" description="Basic and acidic residues" evidence="1">
    <location>
        <begin position="1"/>
        <end position="22"/>
    </location>
</feature>
<evidence type="ECO:0000256" key="1">
    <source>
        <dbReference type="SAM" id="MobiDB-lite"/>
    </source>
</evidence>
<name>A0AAV6XTQ4_9LAMI</name>
<dbReference type="AlphaFoldDB" id="A0AAV6XTQ4"/>
<protein>
    <submittedName>
        <fullName evidence="2">Uncharacterized protein</fullName>
    </submittedName>
</protein>
<feature type="region of interest" description="Disordered" evidence="1">
    <location>
        <begin position="1"/>
        <end position="29"/>
    </location>
</feature>
<evidence type="ECO:0000313" key="2">
    <source>
        <dbReference type="EMBL" id="KAG8385848.1"/>
    </source>
</evidence>
<organism evidence="2 3">
    <name type="scientific">Buddleja alternifolia</name>
    <dbReference type="NCBI Taxonomy" id="168488"/>
    <lineage>
        <taxon>Eukaryota</taxon>
        <taxon>Viridiplantae</taxon>
        <taxon>Streptophyta</taxon>
        <taxon>Embryophyta</taxon>
        <taxon>Tracheophyta</taxon>
        <taxon>Spermatophyta</taxon>
        <taxon>Magnoliopsida</taxon>
        <taxon>eudicotyledons</taxon>
        <taxon>Gunneridae</taxon>
        <taxon>Pentapetalae</taxon>
        <taxon>asterids</taxon>
        <taxon>lamiids</taxon>
        <taxon>Lamiales</taxon>
        <taxon>Scrophulariaceae</taxon>
        <taxon>Buddlejeae</taxon>
        <taxon>Buddleja</taxon>
    </lineage>
</organism>
<proteinExistence type="predicted"/>
<evidence type="ECO:0000313" key="3">
    <source>
        <dbReference type="Proteomes" id="UP000826271"/>
    </source>
</evidence>
<comment type="caution">
    <text evidence="2">The sequence shown here is derived from an EMBL/GenBank/DDBJ whole genome shotgun (WGS) entry which is preliminary data.</text>
</comment>